<gene>
    <name evidence="3" type="ORF">ATY31_26590</name>
</gene>
<proteinExistence type="predicted"/>
<dbReference type="EMBL" id="LODU01000073">
    <property type="protein sequence ID" value="POH25745.1"/>
    <property type="molecule type" value="Genomic_DNA"/>
</dbReference>
<sequence length="450" mass="48401">MTKSILAVALTLLSATTALADEKVFPATLKAHAVLPANTIIAAPGDAADYLKTSGKFSTADRNRATELGSVAGKDGVRPTGLSLPFNGQPMQGFSGIKAMPDGTFWSLSDNGFGNKLNSTDAMLMLHHLKIDWDAGKVEALKTVFLSDPDRKAPFPIVMEGSATRYLTGGDFDVESIQPVSDGFWIGEEFGPYVLKFDTTGKLTDVIPTTVDGKPVLSPDNPTLTLQADPSKRAPAFNLKRSGGYEGLALSKDGTKLYGLLEGPIWTDGETVEQADGRPALRIVELDAAAKAWTGRSWLYPLAEGGEAIGDFNMLDEKSALVIERDNGAGTVDKACADPKDPKPDCFAVGSKLKRVYKIAMDDEYVGKAVRKIGYIDLLKISDPDNRKRQGGDGYYDMPFVTIENVDRVDDAHIIVGNDNNLPFSAGRALDKADDNEFVLLEVGDFLKAE</sequence>
<dbReference type="PANTHER" id="PTHR37957:SF1">
    <property type="entry name" value="PHYTASE-LIKE DOMAIN-CONTAINING PROTEIN"/>
    <property type="match status" value="1"/>
</dbReference>
<feature type="chain" id="PRO_5015591745" evidence="1">
    <location>
        <begin position="21"/>
        <end position="450"/>
    </location>
</feature>
<reference evidence="3 4" key="1">
    <citation type="journal article" date="2014" name="Syst. Appl. Microbiol.">
        <title>Microsymbionts of Phaseolus vulgaris in acid and alkaline soils of Mexico.</title>
        <authorList>
            <person name="Verastegui-Valdes M.M."/>
            <person name="Zhang Y.J."/>
            <person name="Rivera-Orduna F.N."/>
            <person name="Cheng H.P."/>
            <person name="Sui X.H."/>
            <person name="Wang E.T."/>
        </authorList>
    </citation>
    <scope>NUCLEOTIDE SEQUENCE [LARGE SCALE GENOMIC DNA]</scope>
    <source>
        <strain evidence="3 4">FG01</strain>
    </source>
</reference>
<dbReference type="PANTHER" id="PTHR37957">
    <property type="entry name" value="BLR7070 PROTEIN"/>
    <property type="match status" value="1"/>
</dbReference>
<name>A0A2S3YH84_9HYPH</name>
<accession>A0A2S3YH84</accession>
<organism evidence="3 4">
    <name type="scientific">Sinorhizobium americanum</name>
    <dbReference type="NCBI Taxonomy" id="194963"/>
    <lineage>
        <taxon>Bacteria</taxon>
        <taxon>Pseudomonadati</taxon>
        <taxon>Pseudomonadota</taxon>
        <taxon>Alphaproteobacteria</taxon>
        <taxon>Hyphomicrobiales</taxon>
        <taxon>Rhizobiaceae</taxon>
        <taxon>Sinorhizobium/Ensifer group</taxon>
        <taxon>Sinorhizobium</taxon>
    </lineage>
</organism>
<feature type="signal peptide" evidence="1">
    <location>
        <begin position="1"/>
        <end position="20"/>
    </location>
</feature>
<keyword evidence="1" id="KW-0732">Signal</keyword>
<evidence type="ECO:0000259" key="2">
    <source>
        <dbReference type="Pfam" id="PF13449"/>
    </source>
</evidence>
<dbReference type="RefSeq" id="WP_097526564.1">
    <property type="nucleotide sequence ID" value="NZ_LODU01000073.1"/>
</dbReference>
<dbReference type="Proteomes" id="UP000237511">
    <property type="component" value="Unassembled WGS sequence"/>
</dbReference>
<dbReference type="InterPro" id="IPR027372">
    <property type="entry name" value="Phytase-like_dom"/>
</dbReference>
<feature type="domain" description="Phytase-like" evidence="2">
    <location>
        <begin position="89"/>
        <end position="421"/>
    </location>
</feature>
<evidence type="ECO:0000313" key="4">
    <source>
        <dbReference type="Proteomes" id="UP000237511"/>
    </source>
</evidence>
<dbReference type="AlphaFoldDB" id="A0A2S3YH84"/>
<evidence type="ECO:0000256" key="1">
    <source>
        <dbReference type="SAM" id="SignalP"/>
    </source>
</evidence>
<comment type="caution">
    <text evidence="3">The sequence shown here is derived from an EMBL/GenBank/DDBJ whole genome shotgun (WGS) entry which is preliminary data.</text>
</comment>
<protein>
    <submittedName>
        <fullName evidence="3">Glycerophosphodiester phosphodiesterase</fullName>
    </submittedName>
</protein>
<evidence type="ECO:0000313" key="3">
    <source>
        <dbReference type="EMBL" id="POH25745.1"/>
    </source>
</evidence>
<dbReference type="Pfam" id="PF13449">
    <property type="entry name" value="Phytase-like"/>
    <property type="match status" value="1"/>
</dbReference>